<keyword evidence="5 10" id="KW-0028">Amino-acid biosynthesis</keyword>
<comment type="pathway">
    <text evidence="3 10">Amino-acid biosynthesis; L-isoleucine biosynthesis; L-isoleucine from 2-oxobutanoate: step 2/4.</text>
</comment>
<dbReference type="Pfam" id="PF01450">
    <property type="entry name" value="KARI_C"/>
    <property type="match status" value="1"/>
</dbReference>
<dbReference type="InterPro" id="IPR013116">
    <property type="entry name" value="KARI_N"/>
</dbReference>
<keyword evidence="10" id="KW-0521">NADP</keyword>
<feature type="binding site" evidence="10 11">
    <location>
        <position position="194"/>
    </location>
    <ligand>
        <name>Mg(2+)</name>
        <dbReference type="ChEBI" id="CHEBI:18420"/>
        <label>1</label>
    </ligand>
</feature>
<dbReference type="GO" id="GO:0050661">
    <property type="term" value="F:NADP binding"/>
    <property type="evidence" value="ECO:0007669"/>
    <property type="project" value="InterPro"/>
</dbReference>
<keyword evidence="9 10" id="KW-0100">Branched-chain amino acid biosynthesis</keyword>
<dbReference type="InterPro" id="IPR036291">
    <property type="entry name" value="NAD(P)-bd_dom_sf"/>
</dbReference>
<dbReference type="HAMAP" id="MF_00435">
    <property type="entry name" value="IlvC"/>
    <property type="match status" value="1"/>
</dbReference>
<feature type="binding site" evidence="10 11">
    <location>
        <position position="226"/>
    </location>
    <ligand>
        <name>Mg(2+)</name>
        <dbReference type="ChEBI" id="CHEBI:18420"/>
        <label>2</label>
    </ligand>
</feature>
<evidence type="ECO:0000256" key="9">
    <source>
        <dbReference type="ARBA" id="ARBA00023304"/>
    </source>
</evidence>
<dbReference type="PROSITE" id="PS51851">
    <property type="entry name" value="KARI_C"/>
    <property type="match status" value="1"/>
</dbReference>
<evidence type="ECO:0000256" key="3">
    <source>
        <dbReference type="ARBA" id="ARBA00004885"/>
    </source>
</evidence>
<dbReference type="PANTHER" id="PTHR21371">
    <property type="entry name" value="KETOL-ACID REDUCTOISOMERASE, MITOCHONDRIAL"/>
    <property type="match status" value="1"/>
</dbReference>
<comment type="caution">
    <text evidence="14">The sequence shown here is derived from an EMBL/GenBank/DDBJ whole genome shotgun (WGS) entry which is preliminary data.</text>
</comment>
<sequence length="329" mass="36215">MAKMYYDHDAELGVLQGKTVAVIGYGSQGHAQAQNLRDSGIKVVIGIRPGRSAEQAEQDGFTVLGVAEAVQASDLIMILIPDERQAQTYREEIAPHLRAGQMLMFSHGFNIHYGQITPPADVDVAMVAPKSPGHLVRRVFTQGFGTPGLLAVHQDATGNAKEIALAYAKGIGCTRAGVIETTFKEETETDLFGEQTVLCGGVSALVKAGFETLVEAGYQPEAAYFECLHELKLIVDLMYEGGLARMRYSISDTAEFGDYVTGPRIIGPEVKERMKEVLAEIQNGEFAKKWILENQANRPFFNATRRKEAEHPIEEVGARLREMMNWIQK</sequence>
<accession>A0AAV4LH97</accession>
<evidence type="ECO:0000313" key="15">
    <source>
        <dbReference type="Proteomes" id="UP001057291"/>
    </source>
</evidence>
<dbReference type="GO" id="GO:0000287">
    <property type="term" value="F:magnesium ion binding"/>
    <property type="evidence" value="ECO:0007669"/>
    <property type="project" value="UniProtKB-UniRule"/>
</dbReference>
<proteinExistence type="inferred from homology"/>
<dbReference type="PANTHER" id="PTHR21371:SF1">
    <property type="entry name" value="KETOL-ACID REDUCTOISOMERASE, MITOCHONDRIAL"/>
    <property type="match status" value="1"/>
</dbReference>
<feature type="binding site" evidence="10 11">
    <location>
        <position position="190"/>
    </location>
    <ligand>
        <name>Mg(2+)</name>
        <dbReference type="ChEBI" id="CHEBI:18420"/>
        <label>2</label>
    </ligand>
</feature>
<reference evidence="14" key="1">
    <citation type="journal article" date="2023" name="Int. J. Syst. Evol. Microbiol.">
        <title>Collibacillus ludicampi gen. nov., sp. nov., a new soil bacterium of the family Alicyclobacillaceae.</title>
        <authorList>
            <person name="Jojima T."/>
            <person name="Ioku Y."/>
            <person name="Fukuta Y."/>
            <person name="Shirasaka N."/>
            <person name="Matsumura Y."/>
            <person name="Mori M."/>
        </authorList>
    </citation>
    <scope>NUCLEOTIDE SEQUENCE</scope>
    <source>
        <strain evidence="14">TP075</strain>
    </source>
</reference>
<organism evidence="14 15">
    <name type="scientific">Collibacillus ludicampi</name>
    <dbReference type="NCBI Taxonomy" id="2771369"/>
    <lineage>
        <taxon>Bacteria</taxon>
        <taxon>Bacillati</taxon>
        <taxon>Bacillota</taxon>
        <taxon>Bacilli</taxon>
        <taxon>Bacillales</taxon>
        <taxon>Alicyclobacillaceae</taxon>
        <taxon>Collibacillus</taxon>
    </lineage>
</organism>
<evidence type="ECO:0000256" key="11">
    <source>
        <dbReference type="PROSITE-ProRule" id="PRU01198"/>
    </source>
</evidence>
<comment type="similarity">
    <text evidence="4 10 11">Belongs to the ketol-acid reductoisomerase family.</text>
</comment>
<comment type="function">
    <text evidence="1 10">Involved in the biosynthesis of branched-chain amino acids (BCAA). Catalyzes an alkyl-migration followed by a ketol-acid reduction of (S)-2-acetolactate (S2AL) to yield (R)-2,3-dihydroxy-isovalerate. In the isomerase reaction, S2AL is rearranged via a Mg-dependent methyl migration to produce 3-hydroxy-3-methyl-2-ketobutyrate (HMKB). In the reductase reaction, this 2-ketoacid undergoes a metal-dependent reduction by NADPH to yield (R)-2,3-dihydroxy-isovalerate.</text>
</comment>
<dbReference type="NCBIfam" id="NF004017">
    <property type="entry name" value="PRK05479.1"/>
    <property type="match status" value="1"/>
</dbReference>
<evidence type="ECO:0000313" key="14">
    <source>
        <dbReference type="EMBL" id="GIM47192.1"/>
    </source>
</evidence>
<feature type="binding site" evidence="10 11">
    <location>
        <position position="251"/>
    </location>
    <ligand>
        <name>substrate</name>
    </ligand>
</feature>
<feature type="domain" description="KARI C-terminal knotted" evidence="13">
    <location>
        <begin position="182"/>
        <end position="327"/>
    </location>
</feature>
<evidence type="ECO:0000256" key="2">
    <source>
        <dbReference type="ARBA" id="ARBA00004864"/>
    </source>
</evidence>
<dbReference type="RefSeq" id="WP_282200207.1">
    <property type="nucleotide sequence ID" value="NZ_BOQE01000001.1"/>
</dbReference>
<dbReference type="GO" id="GO:0009097">
    <property type="term" value="P:isoleucine biosynthetic process"/>
    <property type="evidence" value="ECO:0007669"/>
    <property type="project" value="UniProtKB-UniRule"/>
</dbReference>
<gene>
    <name evidence="14" type="primary">ilvC2</name>
    <name evidence="10" type="synonym">ilvC</name>
    <name evidence="14" type="ORF">DNHGIG_27410</name>
</gene>
<dbReference type="InterPro" id="IPR000506">
    <property type="entry name" value="KARI_C"/>
</dbReference>
<dbReference type="GO" id="GO:0005829">
    <property type="term" value="C:cytosol"/>
    <property type="evidence" value="ECO:0007669"/>
    <property type="project" value="TreeGrafter"/>
</dbReference>
<dbReference type="Proteomes" id="UP001057291">
    <property type="component" value="Unassembled WGS sequence"/>
</dbReference>
<dbReference type="FunFam" id="3.40.50.720:FF:000023">
    <property type="entry name" value="Ketol-acid reductoisomerase (NADP(+))"/>
    <property type="match status" value="1"/>
</dbReference>
<feature type="active site" evidence="10">
    <location>
        <position position="107"/>
    </location>
</feature>
<dbReference type="EC" id="1.1.1.86" evidence="10"/>
<dbReference type="EMBL" id="BOQE01000001">
    <property type="protein sequence ID" value="GIM47192.1"/>
    <property type="molecule type" value="Genomic_DNA"/>
</dbReference>
<dbReference type="InterPro" id="IPR013023">
    <property type="entry name" value="KARI"/>
</dbReference>
<comment type="pathway">
    <text evidence="2 10">Amino-acid biosynthesis; L-valine biosynthesis; L-valine from pyruvate: step 2/4.</text>
</comment>
<name>A0AAV4LH97_9BACL</name>
<dbReference type="SUPFAM" id="SSF48179">
    <property type="entry name" value="6-phosphogluconate dehydrogenase C-terminal domain-like"/>
    <property type="match status" value="1"/>
</dbReference>
<dbReference type="InterPro" id="IPR008927">
    <property type="entry name" value="6-PGluconate_DH-like_C_sf"/>
</dbReference>
<evidence type="ECO:0000259" key="12">
    <source>
        <dbReference type="PROSITE" id="PS51850"/>
    </source>
</evidence>
<dbReference type="GO" id="GO:0009099">
    <property type="term" value="P:L-valine biosynthetic process"/>
    <property type="evidence" value="ECO:0007669"/>
    <property type="project" value="UniProtKB-UniRule"/>
</dbReference>
<dbReference type="Gene3D" id="6.10.240.10">
    <property type="match status" value="1"/>
</dbReference>
<dbReference type="NCBIfam" id="NF009940">
    <property type="entry name" value="PRK13403.1"/>
    <property type="match status" value="1"/>
</dbReference>
<keyword evidence="8 10" id="KW-0560">Oxidoreductase</keyword>
<dbReference type="Gene3D" id="3.40.50.720">
    <property type="entry name" value="NAD(P)-binding Rossmann-like Domain"/>
    <property type="match status" value="1"/>
</dbReference>
<feature type="binding site" evidence="10">
    <location>
        <position position="52"/>
    </location>
    <ligand>
        <name>NADP(+)</name>
        <dbReference type="ChEBI" id="CHEBI:58349"/>
    </ligand>
</feature>
<protein>
    <recommendedName>
        <fullName evidence="10">Ketol-acid reductoisomerase (NADP(+))</fullName>
        <shortName evidence="10">KARI</shortName>
        <ecNumber evidence="10">1.1.1.86</ecNumber>
    </recommendedName>
    <alternativeName>
        <fullName evidence="10">Acetohydroxy-acid isomeroreductase</fullName>
        <shortName evidence="10">AHIR</shortName>
    </alternativeName>
    <alternativeName>
        <fullName evidence="10">Alpha-keto-beta-hydroxylacyl reductoisomerase</fullName>
    </alternativeName>
</protein>
<evidence type="ECO:0000256" key="6">
    <source>
        <dbReference type="ARBA" id="ARBA00022723"/>
    </source>
</evidence>
<comment type="catalytic activity">
    <reaction evidence="10">
        <text>(2R,3R)-2,3-dihydroxy-3-methylpentanoate + NADP(+) = (S)-2-ethyl-2-hydroxy-3-oxobutanoate + NADPH + H(+)</text>
        <dbReference type="Rhea" id="RHEA:13493"/>
        <dbReference type="ChEBI" id="CHEBI:15378"/>
        <dbReference type="ChEBI" id="CHEBI:49256"/>
        <dbReference type="ChEBI" id="CHEBI:49258"/>
        <dbReference type="ChEBI" id="CHEBI:57783"/>
        <dbReference type="ChEBI" id="CHEBI:58349"/>
        <dbReference type="EC" id="1.1.1.86"/>
    </reaction>
</comment>
<keyword evidence="7 10" id="KW-0460">Magnesium</keyword>
<evidence type="ECO:0000259" key="13">
    <source>
        <dbReference type="PROSITE" id="PS51851"/>
    </source>
</evidence>
<feature type="binding site" evidence="10 11">
    <location>
        <position position="230"/>
    </location>
    <ligand>
        <name>Mg(2+)</name>
        <dbReference type="ChEBI" id="CHEBI:18420"/>
        <label>2</label>
    </ligand>
</feature>
<evidence type="ECO:0000256" key="8">
    <source>
        <dbReference type="ARBA" id="ARBA00023002"/>
    </source>
</evidence>
<dbReference type="PIRSF" id="PIRSF000116">
    <property type="entry name" value="IlvC_gammaproteo"/>
    <property type="match status" value="1"/>
</dbReference>
<dbReference type="AlphaFoldDB" id="A0AAV4LH97"/>
<dbReference type="PROSITE" id="PS51850">
    <property type="entry name" value="KARI_N"/>
    <property type="match status" value="1"/>
</dbReference>
<keyword evidence="6 10" id="KW-0479">Metal-binding</keyword>
<dbReference type="InterPro" id="IPR014359">
    <property type="entry name" value="KARI_prok"/>
</dbReference>
<feature type="binding site" evidence="10 11">
    <location>
        <position position="190"/>
    </location>
    <ligand>
        <name>Mg(2+)</name>
        <dbReference type="ChEBI" id="CHEBI:18420"/>
        <label>1</label>
    </ligand>
</feature>
<evidence type="ECO:0000256" key="1">
    <source>
        <dbReference type="ARBA" id="ARBA00002172"/>
    </source>
</evidence>
<evidence type="ECO:0000256" key="5">
    <source>
        <dbReference type="ARBA" id="ARBA00022605"/>
    </source>
</evidence>
<feature type="binding site" evidence="10">
    <location>
        <position position="133"/>
    </location>
    <ligand>
        <name>NADP(+)</name>
        <dbReference type="ChEBI" id="CHEBI:58349"/>
    </ligand>
</feature>
<dbReference type="Pfam" id="PF07991">
    <property type="entry name" value="KARI_N"/>
    <property type="match status" value="1"/>
</dbReference>
<feature type="binding site" evidence="10">
    <location>
        <begin position="25"/>
        <end position="28"/>
    </location>
    <ligand>
        <name>NADP(+)</name>
        <dbReference type="ChEBI" id="CHEBI:58349"/>
    </ligand>
</feature>
<comment type="catalytic activity">
    <reaction evidence="10">
        <text>(2R)-2,3-dihydroxy-3-methylbutanoate + NADP(+) = (2S)-2-acetolactate + NADPH + H(+)</text>
        <dbReference type="Rhea" id="RHEA:22068"/>
        <dbReference type="ChEBI" id="CHEBI:15378"/>
        <dbReference type="ChEBI" id="CHEBI:49072"/>
        <dbReference type="ChEBI" id="CHEBI:57783"/>
        <dbReference type="ChEBI" id="CHEBI:58349"/>
        <dbReference type="ChEBI" id="CHEBI:58476"/>
        <dbReference type="EC" id="1.1.1.86"/>
    </reaction>
</comment>
<dbReference type="SUPFAM" id="SSF51735">
    <property type="entry name" value="NAD(P)-binding Rossmann-fold domains"/>
    <property type="match status" value="1"/>
</dbReference>
<evidence type="ECO:0000256" key="4">
    <source>
        <dbReference type="ARBA" id="ARBA00010318"/>
    </source>
</evidence>
<comment type="cofactor">
    <cofactor evidence="10">
        <name>Mg(2+)</name>
        <dbReference type="ChEBI" id="CHEBI:18420"/>
    </cofactor>
    <text evidence="10">Binds 2 magnesium ions per subunit.</text>
</comment>
<comment type="caution">
    <text evidence="10">Lacks conserved residue(s) required for the propagation of feature annotation.</text>
</comment>
<feature type="domain" description="KARI N-terminal Rossmann" evidence="12">
    <location>
        <begin position="2"/>
        <end position="181"/>
    </location>
</feature>
<evidence type="ECO:0000256" key="7">
    <source>
        <dbReference type="ARBA" id="ARBA00022842"/>
    </source>
</evidence>
<keyword evidence="15" id="KW-1185">Reference proteome</keyword>
<evidence type="ECO:0000256" key="10">
    <source>
        <dbReference type="HAMAP-Rule" id="MF_00435"/>
    </source>
</evidence>
<feature type="binding site" evidence="10">
    <location>
        <position position="48"/>
    </location>
    <ligand>
        <name>NADP(+)</name>
        <dbReference type="ChEBI" id="CHEBI:58349"/>
    </ligand>
</feature>
<dbReference type="NCBIfam" id="TIGR00465">
    <property type="entry name" value="ilvC"/>
    <property type="match status" value="1"/>
</dbReference>
<dbReference type="GO" id="GO:0004455">
    <property type="term" value="F:ketol-acid reductoisomerase activity"/>
    <property type="evidence" value="ECO:0007669"/>
    <property type="project" value="UniProtKB-UniRule"/>
</dbReference>